<gene>
    <name evidence="1" type="ORF">C5O19_18790</name>
</gene>
<proteinExistence type="predicted"/>
<keyword evidence="2" id="KW-1185">Reference proteome</keyword>
<evidence type="ECO:0008006" key="3">
    <source>
        <dbReference type="Google" id="ProtNLM"/>
    </source>
</evidence>
<dbReference type="Pfam" id="PF15595">
    <property type="entry name" value="Imm51"/>
    <property type="match status" value="1"/>
</dbReference>
<dbReference type="Proteomes" id="UP000239590">
    <property type="component" value="Unassembled WGS sequence"/>
</dbReference>
<sequence>MRAFPDSFPIFAPLKIIKLNNRSVENYAPFKIKADDYYLIKAEVELLPEYMMLFAKHGYEPNGYCWEGHIIQILEKVNPDLLAHIEFDPEAGGFYAVADSEASQLAFVHTLSPIFQDMETLEAYIRTADRERVDD</sequence>
<dbReference type="EMBL" id="PTRA01000004">
    <property type="protein sequence ID" value="PQA55470.1"/>
    <property type="molecule type" value="Genomic_DNA"/>
</dbReference>
<organism evidence="1 2">
    <name type="scientific">Siphonobacter curvatus</name>
    <dbReference type="NCBI Taxonomy" id="2094562"/>
    <lineage>
        <taxon>Bacteria</taxon>
        <taxon>Pseudomonadati</taxon>
        <taxon>Bacteroidota</taxon>
        <taxon>Cytophagia</taxon>
        <taxon>Cytophagales</taxon>
        <taxon>Cytophagaceae</taxon>
        <taxon>Siphonobacter</taxon>
    </lineage>
</organism>
<comment type="caution">
    <text evidence="1">The sequence shown here is derived from an EMBL/GenBank/DDBJ whole genome shotgun (WGS) entry which is preliminary data.</text>
</comment>
<accession>A0A2S7IHA3</accession>
<evidence type="ECO:0000313" key="1">
    <source>
        <dbReference type="EMBL" id="PQA55470.1"/>
    </source>
</evidence>
<dbReference type="RefSeq" id="WP_104714939.1">
    <property type="nucleotide sequence ID" value="NZ_PTRA01000004.1"/>
</dbReference>
<name>A0A2S7IHA3_9BACT</name>
<dbReference type="AlphaFoldDB" id="A0A2S7IHA3"/>
<evidence type="ECO:0000313" key="2">
    <source>
        <dbReference type="Proteomes" id="UP000239590"/>
    </source>
</evidence>
<protein>
    <recommendedName>
        <fullName evidence="3">Immunity protein 51</fullName>
    </recommendedName>
</protein>
<reference evidence="2" key="1">
    <citation type="submission" date="2018-02" db="EMBL/GenBank/DDBJ databases">
        <title>Genome sequencing of Solimonas sp. HR-BB.</title>
        <authorList>
            <person name="Lee Y."/>
            <person name="Jeon C.O."/>
        </authorList>
    </citation>
    <scope>NUCLEOTIDE SEQUENCE [LARGE SCALE GENOMIC DNA]</scope>
    <source>
        <strain evidence="2">HR-U</strain>
    </source>
</reference>
<dbReference type="InterPro" id="IPR028956">
    <property type="entry name" value="Imm51"/>
</dbReference>